<keyword evidence="3" id="KW-1185">Reference proteome</keyword>
<accession>A0AAN8PCM5</accession>
<evidence type="ECO:0000313" key="3">
    <source>
        <dbReference type="Proteomes" id="UP001307849"/>
    </source>
</evidence>
<evidence type="ECO:0000313" key="2">
    <source>
        <dbReference type="EMBL" id="KAK6510473.1"/>
    </source>
</evidence>
<gene>
    <name evidence="2" type="ORF">TWF506_009579</name>
</gene>
<organism evidence="2 3">
    <name type="scientific">Arthrobotrys conoides</name>
    <dbReference type="NCBI Taxonomy" id="74498"/>
    <lineage>
        <taxon>Eukaryota</taxon>
        <taxon>Fungi</taxon>
        <taxon>Dikarya</taxon>
        <taxon>Ascomycota</taxon>
        <taxon>Pezizomycotina</taxon>
        <taxon>Orbiliomycetes</taxon>
        <taxon>Orbiliales</taxon>
        <taxon>Orbiliaceae</taxon>
        <taxon>Arthrobotrys</taxon>
    </lineage>
</organism>
<sequence>MPPKAILAGPLSEGKKHFLRSGKNPKYWDLPPELRQNILKGILLDSVVALRNWSRKETRNHLISKIALTREDYKKFSENLVMSKRDIDDYVGFLYHQDREACATCPKQRVLGADDCRCPAVTRLLPILTSMLLVSKSFREDTLAAYGLVQQMLTESIKSKRVQPSSFKPRCEGHHTPGGMNRPSPPKKGLNDFSRDLIEWCEREIVSHQIVTKQVTVGEVEAETEHEGEGPKTFRICDNGGGSIYCGHRVTILVSVRDEFGKDKPIRVCYMYLNPNDLEDDQSASEGERF</sequence>
<name>A0AAN8PCM5_9PEZI</name>
<feature type="region of interest" description="Disordered" evidence="1">
    <location>
        <begin position="164"/>
        <end position="188"/>
    </location>
</feature>
<evidence type="ECO:0000256" key="1">
    <source>
        <dbReference type="SAM" id="MobiDB-lite"/>
    </source>
</evidence>
<dbReference type="AlphaFoldDB" id="A0AAN8PCM5"/>
<proteinExistence type="predicted"/>
<dbReference type="EMBL" id="JAVHJM010000007">
    <property type="protein sequence ID" value="KAK6510473.1"/>
    <property type="molecule type" value="Genomic_DNA"/>
</dbReference>
<reference evidence="2 3" key="1">
    <citation type="submission" date="2019-10" db="EMBL/GenBank/DDBJ databases">
        <authorList>
            <person name="Palmer J.M."/>
        </authorList>
    </citation>
    <scope>NUCLEOTIDE SEQUENCE [LARGE SCALE GENOMIC DNA]</scope>
    <source>
        <strain evidence="2 3">TWF506</strain>
    </source>
</reference>
<comment type="caution">
    <text evidence="2">The sequence shown here is derived from an EMBL/GenBank/DDBJ whole genome shotgun (WGS) entry which is preliminary data.</text>
</comment>
<dbReference type="Proteomes" id="UP001307849">
    <property type="component" value="Unassembled WGS sequence"/>
</dbReference>
<protein>
    <submittedName>
        <fullName evidence="2">Uncharacterized protein</fullName>
    </submittedName>
</protein>